<keyword evidence="2" id="KW-0274">FAD</keyword>
<dbReference type="RefSeq" id="WP_150556662.1">
    <property type="nucleotide sequence ID" value="NZ_CABPSC010000014.1"/>
</dbReference>
<evidence type="ECO:0000256" key="1">
    <source>
        <dbReference type="ARBA" id="ARBA00022630"/>
    </source>
</evidence>
<dbReference type="PANTHER" id="PTHR11748">
    <property type="entry name" value="D-LACTATE DEHYDROGENASE"/>
    <property type="match status" value="1"/>
</dbReference>
<evidence type="ECO:0000256" key="3">
    <source>
        <dbReference type="SAM" id="MobiDB-lite"/>
    </source>
</evidence>
<dbReference type="PROSITE" id="PS51387">
    <property type="entry name" value="FAD_PCMH"/>
    <property type="match status" value="1"/>
</dbReference>
<protein>
    <submittedName>
        <fullName evidence="5">Glycolate oxidase</fullName>
    </submittedName>
</protein>
<dbReference type="InterPro" id="IPR006094">
    <property type="entry name" value="Oxid_FAD_bind_N"/>
</dbReference>
<keyword evidence="1" id="KW-0285">Flavoprotein</keyword>
<reference evidence="5 6" key="1">
    <citation type="submission" date="2019-08" db="EMBL/GenBank/DDBJ databases">
        <authorList>
            <person name="Peeters C."/>
        </authorList>
    </citation>
    <scope>NUCLEOTIDE SEQUENCE [LARGE SCALE GENOMIC DNA]</scope>
    <source>
        <strain evidence="5 6">LMG 31109</strain>
    </source>
</reference>
<evidence type="ECO:0000256" key="2">
    <source>
        <dbReference type="ARBA" id="ARBA00022827"/>
    </source>
</evidence>
<dbReference type="InterPro" id="IPR036318">
    <property type="entry name" value="FAD-bd_PCMH-like_sf"/>
</dbReference>
<evidence type="ECO:0000259" key="4">
    <source>
        <dbReference type="PROSITE" id="PS51387"/>
    </source>
</evidence>
<proteinExistence type="predicted"/>
<dbReference type="AlphaFoldDB" id="A0A5E4WPU2"/>
<gene>
    <name evidence="5" type="primary">glcE</name>
    <name evidence="5" type="ORF">PNO31109_03405</name>
</gene>
<evidence type="ECO:0000313" key="6">
    <source>
        <dbReference type="Proteomes" id="UP000367825"/>
    </source>
</evidence>
<dbReference type="InterPro" id="IPR016166">
    <property type="entry name" value="FAD-bd_PCMH"/>
</dbReference>
<dbReference type="PANTHER" id="PTHR11748:SF103">
    <property type="entry name" value="GLYCOLATE OXIDASE SUBUNIT GLCE"/>
    <property type="match status" value="1"/>
</dbReference>
<dbReference type="InterPro" id="IPR016169">
    <property type="entry name" value="FAD-bd_PCMH_sub2"/>
</dbReference>
<feature type="domain" description="FAD-binding PCMH-type" evidence="4">
    <location>
        <begin position="25"/>
        <end position="203"/>
    </location>
</feature>
<dbReference type="NCBIfam" id="NF008439">
    <property type="entry name" value="PRK11282.1"/>
    <property type="match status" value="1"/>
</dbReference>
<accession>A0A5E4WPU2</accession>
<name>A0A5E4WPU2_9BURK</name>
<dbReference type="Pfam" id="PF01565">
    <property type="entry name" value="FAD_binding_4"/>
    <property type="match status" value="1"/>
</dbReference>
<dbReference type="Gene3D" id="3.30.465.10">
    <property type="match status" value="1"/>
</dbReference>
<keyword evidence="6" id="KW-1185">Reference proteome</keyword>
<dbReference type="SUPFAM" id="SSF55103">
    <property type="entry name" value="FAD-linked oxidases, C-terminal domain"/>
    <property type="match status" value="1"/>
</dbReference>
<dbReference type="SUPFAM" id="SSF56176">
    <property type="entry name" value="FAD-binding/transporter-associated domain-like"/>
    <property type="match status" value="1"/>
</dbReference>
<organism evidence="5 6">
    <name type="scientific">Pandoraea nosoerga</name>
    <dbReference type="NCBI Taxonomy" id="2508296"/>
    <lineage>
        <taxon>Bacteria</taxon>
        <taxon>Pseudomonadati</taxon>
        <taxon>Pseudomonadota</taxon>
        <taxon>Betaproteobacteria</taxon>
        <taxon>Burkholderiales</taxon>
        <taxon>Burkholderiaceae</taxon>
        <taxon>Pandoraea</taxon>
    </lineage>
</organism>
<dbReference type="GO" id="GO:0071949">
    <property type="term" value="F:FAD binding"/>
    <property type="evidence" value="ECO:0007669"/>
    <property type="project" value="InterPro"/>
</dbReference>
<feature type="region of interest" description="Disordered" evidence="3">
    <location>
        <begin position="1"/>
        <end position="22"/>
    </location>
</feature>
<dbReference type="InterPro" id="IPR016164">
    <property type="entry name" value="FAD-linked_Oxase-like_C"/>
</dbReference>
<dbReference type="Proteomes" id="UP000367825">
    <property type="component" value="Unassembled WGS sequence"/>
</dbReference>
<sequence length="390" mass="41629">MTDTTPPISPGASLAPDSPTPSCASVAAAPAVSPKETLERFRTIIEQATARRTPLQLRGGGTKAWYGQQRVGDVLDTRAYRGIVAYDPAELVITARCGTPLADVEAALAERNQLLPFEPPYFGPGATIGGAVAAGLAGPRRSAVGSVRDFVLGAKLMDGRGHVLNFGGQVMKNVAGYDVSRMLAGSLGTLGLILEVSLKVLPQPFAELTLQFEMNAVDAVRKLNEWGGQPLPITGSAWRSDLLVIRLAGASAAIKAARVKMGGELVDAIHAAKFWHAIREQTDNFFADAGPGQALWRLAVPSTAEPHRLPGKQLIEWGGAQRWWITDADAQIVRSAARQDGGHATLFRYGEPGVSVFTPLPAPVMRIHRNLKSVFDPAGIFNPGRMYPEF</sequence>
<dbReference type="GO" id="GO:0003824">
    <property type="term" value="F:catalytic activity"/>
    <property type="evidence" value="ECO:0007669"/>
    <property type="project" value="InterPro"/>
</dbReference>
<evidence type="ECO:0000313" key="5">
    <source>
        <dbReference type="EMBL" id="VVE26481.1"/>
    </source>
</evidence>
<dbReference type="OrthoDB" id="9811557at2"/>
<dbReference type="EMBL" id="CABPSC010000014">
    <property type="protein sequence ID" value="VVE26481.1"/>
    <property type="molecule type" value="Genomic_DNA"/>
</dbReference>